<keyword evidence="3" id="KW-1185">Reference proteome</keyword>
<proteinExistence type="predicted"/>
<protein>
    <submittedName>
        <fullName evidence="2">Uncharacterized protein</fullName>
    </submittedName>
</protein>
<feature type="region of interest" description="Disordered" evidence="1">
    <location>
        <begin position="55"/>
        <end position="116"/>
    </location>
</feature>
<gene>
    <name evidence="2" type="ORF">RIF29_15206</name>
</gene>
<evidence type="ECO:0000313" key="2">
    <source>
        <dbReference type="EMBL" id="KAK7274130.1"/>
    </source>
</evidence>
<feature type="compositionally biased region" description="Basic and acidic residues" evidence="1">
    <location>
        <begin position="55"/>
        <end position="73"/>
    </location>
</feature>
<dbReference type="AlphaFoldDB" id="A0AAN9FEI3"/>
<dbReference type="EMBL" id="JAYWIO010000003">
    <property type="protein sequence ID" value="KAK7274130.1"/>
    <property type="molecule type" value="Genomic_DNA"/>
</dbReference>
<reference evidence="2 3" key="1">
    <citation type="submission" date="2024-01" db="EMBL/GenBank/DDBJ databases">
        <title>The genomes of 5 underutilized Papilionoideae crops provide insights into root nodulation and disease resistanc.</title>
        <authorList>
            <person name="Yuan L."/>
        </authorList>
    </citation>
    <scope>NUCLEOTIDE SEQUENCE [LARGE SCALE GENOMIC DNA]</scope>
    <source>
        <strain evidence="2">ZHUSHIDOU_FW_LH</strain>
        <tissue evidence="2">Leaf</tissue>
    </source>
</reference>
<dbReference type="Proteomes" id="UP001372338">
    <property type="component" value="Unassembled WGS sequence"/>
</dbReference>
<name>A0AAN9FEI3_CROPI</name>
<evidence type="ECO:0000256" key="1">
    <source>
        <dbReference type="SAM" id="MobiDB-lite"/>
    </source>
</evidence>
<sequence>MEKKKPSREDIEKLDDTLRLKEALENETIPEENRAAAMEQLKELDQVTIAEMRESEKVVSQNERSDAISESARKSSVVIDSGGKNGASNQIRNPGDGVGSVSYGVNLDAQNGEEGH</sequence>
<organism evidence="2 3">
    <name type="scientific">Crotalaria pallida</name>
    <name type="common">Smooth rattlebox</name>
    <name type="synonym">Crotalaria striata</name>
    <dbReference type="NCBI Taxonomy" id="3830"/>
    <lineage>
        <taxon>Eukaryota</taxon>
        <taxon>Viridiplantae</taxon>
        <taxon>Streptophyta</taxon>
        <taxon>Embryophyta</taxon>
        <taxon>Tracheophyta</taxon>
        <taxon>Spermatophyta</taxon>
        <taxon>Magnoliopsida</taxon>
        <taxon>eudicotyledons</taxon>
        <taxon>Gunneridae</taxon>
        <taxon>Pentapetalae</taxon>
        <taxon>rosids</taxon>
        <taxon>fabids</taxon>
        <taxon>Fabales</taxon>
        <taxon>Fabaceae</taxon>
        <taxon>Papilionoideae</taxon>
        <taxon>50 kb inversion clade</taxon>
        <taxon>genistoids sensu lato</taxon>
        <taxon>core genistoids</taxon>
        <taxon>Crotalarieae</taxon>
        <taxon>Crotalaria</taxon>
    </lineage>
</organism>
<evidence type="ECO:0000313" key="3">
    <source>
        <dbReference type="Proteomes" id="UP001372338"/>
    </source>
</evidence>
<comment type="caution">
    <text evidence="2">The sequence shown here is derived from an EMBL/GenBank/DDBJ whole genome shotgun (WGS) entry which is preliminary data.</text>
</comment>
<accession>A0AAN9FEI3</accession>